<proteinExistence type="predicted"/>
<name>A0A2G2UVV0_CAPBA</name>
<dbReference type="PANTHER" id="PTHR36395">
    <property type="entry name" value="RING-H2 ZINC FINGER PROTEIN"/>
    <property type="match status" value="1"/>
</dbReference>
<reference evidence="1 2" key="1">
    <citation type="journal article" date="2017" name="Genome Biol.">
        <title>New reference genome sequences of hot pepper reveal the massive evolution of plant disease-resistance genes by retroduplication.</title>
        <authorList>
            <person name="Kim S."/>
            <person name="Park J."/>
            <person name="Yeom S.I."/>
            <person name="Kim Y.M."/>
            <person name="Seo E."/>
            <person name="Kim K.T."/>
            <person name="Kim M.S."/>
            <person name="Lee J.M."/>
            <person name="Cheong K."/>
            <person name="Shin H.S."/>
            <person name="Kim S.B."/>
            <person name="Han K."/>
            <person name="Lee J."/>
            <person name="Park M."/>
            <person name="Lee H.A."/>
            <person name="Lee H.Y."/>
            <person name="Lee Y."/>
            <person name="Oh S."/>
            <person name="Lee J.H."/>
            <person name="Choi E."/>
            <person name="Choi E."/>
            <person name="Lee S.E."/>
            <person name="Jeon J."/>
            <person name="Kim H."/>
            <person name="Choi G."/>
            <person name="Song H."/>
            <person name="Lee J."/>
            <person name="Lee S.C."/>
            <person name="Kwon J.K."/>
            <person name="Lee H.Y."/>
            <person name="Koo N."/>
            <person name="Hong Y."/>
            <person name="Kim R.W."/>
            <person name="Kang W.H."/>
            <person name="Huh J.H."/>
            <person name="Kang B.C."/>
            <person name="Yang T.J."/>
            <person name="Lee Y.H."/>
            <person name="Bennetzen J.L."/>
            <person name="Choi D."/>
        </authorList>
    </citation>
    <scope>NUCLEOTIDE SEQUENCE [LARGE SCALE GENOMIC DNA]</scope>
    <source>
        <strain evidence="2">cv. PBC81</strain>
    </source>
</reference>
<keyword evidence="2" id="KW-1185">Reference proteome</keyword>
<dbReference type="AlphaFoldDB" id="A0A2G2UVV0"/>
<gene>
    <name evidence="1" type="ORF">CQW23_35471</name>
</gene>
<accession>A0A2G2UVV0</accession>
<evidence type="ECO:0000313" key="1">
    <source>
        <dbReference type="EMBL" id="PHT24866.1"/>
    </source>
</evidence>
<protein>
    <submittedName>
        <fullName evidence="1">Uncharacterized protein</fullName>
    </submittedName>
</protein>
<dbReference type="OrthoDB" id="433924at2759"/>
<dbReference type="EMBL" id="MLFT02005030">
    <property type="protein sequence ID" value="PHT24866.1"/>
    <property type="molecule type" value="Genomic_DNA"/>
</dbReference>
<organism evidence="1 2">
    <name type="scientific">Capsicum baccatum</name>
    <name type="common">Peruvian pepper</name>
    <dbReference type="NCBI Taxonomy" id="33114"/>
    <lineage>
        <taxon>Eukaryota</taxon>
        <taxon>Viridiplantae</taxon>
        <taxon>Streptophyta</taxon>
        <taxon>Embryophyta</taxon>
        <taxon>Tracheophyta</taxon>
        <taxon>Spermatophyta</taxon>
        <taxon>Magnoliopsida</taxon>
        <taxon>eudicotyledons</taxon>
        <taxon>Gunneridae</taxon>
        <taxon>Pentapetalae</taxon>
        <taxon>asterids</taxon>
        <taxon>lamiids</taxon>
        <taxon>Solanales</taxon>
        <taxon>Solanaceae</taxon>
        <taxon>Solanoideae</taxon>
        <taxon>Capsiceae</taxon>
        <taxon>Capsicum</taxon>
    </lineage>
</organism>
<dbReference type="PANTHER" id="PTHR36395:SF1">
    <property type="entry name" value="RING-H2 ZINC FINGER PROTEIN"/>
    <property type="match status" value="1"/>
</dbReference>
<sequence>MVVKVIREDNKMLVDSLQELSNGVVQHWYRLLSDKMKLGETVEDAIFRAMKEENILFITKNLLTVLTFAQEMNLYDQVVTSTILEG</sequence>
<reference evidence="2" key="2">
    <citation type="journal article" date="2017" name="J. Anim. Genet.">
        <title>Multiple reference genome sequences of hot pepper reveal the massive evolution of plant disease resistance genes by retroduplication.</title>
        <authorList>
            <person name="Kim S."/>
            <person name="Park J."/>
            <person name="Yeom S.-I."/>
            <person name="Kim Y.-M."/>
            <person name="Seo E."/>
            <person name="Kim K.-T."/>
            <person name="Kim M.-S."/>
            <person name="Lee J.M."/>
            <person name="Cheong K."/>
            <person name="Shin H.-S."/>
            <person name="Kim S.-B."/>
            <person name="Han K."/>
            <person name="Lee J."/>
            <person name="Park M."/>
            <person name="Lee H.-A."/>
            <person name="Lee H.-Y."/>
            <person name="Lee Y."/>
            <person name="Oh S."/>
            <person name="Lee J.H."/>
            <person name="Choi E."/>
            <person name="Choi E."/>
            <person name="Lee S.E."/>
            <person name="Jeon J."/>
            <person name="Kim H."/>
            <person name="Choi G."/>
            <person name="Song H."/>
            <person name="Lee J."/>
            <person name="Lee S.-C."/>
            <person name="Kwon J.-K."/>
            <person name="Lee H.-Y."/>
            <person name="Koo N."/>
            <person name="Hong Y."/>
            <person name="Kim R.W."/>
            <person name="Kang W.-H."/>
            <person name="Huh J.H."/>
            <person name="Kang B.-C."/>
            <person name="Yang T.-J."/>
            <person name="Lee Y.-H."/>
            <person name="Bennetzen J.L."/>
            <person name="Choi D."/>
        </authorList>
    </citation>
    <scope>NUCLEOTIDE SEQUENCE [LARGE SCALE GENOMIC DNA]</scope>
    <source>
        <strain evidence="2">cv. PBC81</strain>
    </source>
</reference>
<evidence type="ECO:0000313" key="2">
    <source>
        <dbReference type="Proteomes" id="UP000224567"/>
    </source>
</evidence>
<dbReference type="Proteomes" id="UP000224567">
    <property type="component" value="Unassembled WGS sequence"/>
</dbReference>
<comment type="caution">
    <text evidence="1">The sequence shown here is derived from an EMBL/GenBank/DDBJ whole genome shotgun (WGS) entry which is preliminary data.</text>
</comment>